<dbReference type="PROSITE" id="PS00107">
    <property type="entry name" value="PROTEIN_KINASE_ATP"/>
    <property type="match status" value="1"/>
</dbReference>
<keyword evidence="1" id="KW-0547">Nucleotide-binding</keyword>
<name>A0A9N9GXQ4_9GLOM</name>
<dbReference type="SUPFAM" id="SSF56112">
    <property type="entry name" value="Protein kinase-like (PK-like)"/>
    <property type="match status" value="1"/>
</dbReference>
<keyword evidence="1" id="KW-0067">ATP-binding</keyword>
<proteinExistence type="predicted"/>
<organism evidence="2 3">
    <name type="scientific">Cetraspora pellucida</name>
    <dbReference type="NCBI Taxonomy" id="1433469"/>
    <lineage>
        <taxon>Eukaryota</taxon>
        <taxon>Fungi</taxon>
        <taxon>Fungi incertae sedis</taxon>
        <taxon>Mucoromycota</taxon>
        <taxon>Glomeromycotina</taxon>
        <taxon>Glomeromycetes</taxon>
        <taxon>Diversisporales</taxon>
        <taxon>Gigasporaceae</taxon>
        <taxon>Cetraspora</taxon>
    </lineage>
</organism>
<dbReference type="InterPro" id="IPR011009">
    <property type="entry name" value="Kinase-like_dom_sf"/>
</dbReference>
<gene>
    <name evidence="2" type="ORF">CPELLU_LOCUS8470</name>
</gene>
<dbReference type="InterPro" id="IPR017441">
    <property type="entry name" value="Protein_kinase_ATP_BS"/>
</dbReference>
<sequence>MSNIFSPHNLENLIDPVGQKNLSNITAYKLFSMNVQREAQRLEINTNIKTITSFLWARATSREKEFYRKMAISVRETYFGICTKDRYKRQPDVLKPSEIIHEVPDVATINDSLKKPLAEFSENLESFLKNKNVKNFDYSQFGNLKNIGYGGFATVYSATFQKEKYALKNLTNNLYVDKQTLKKLANEKIMKIANNDREYIVHNTPIDYIEIYKRCWSSDPGQRPILNEILITIERLSVETSIEFITNTVIANNQLTQHKDVNKNSNTKVDFESYQHITPSTTKKNDSVVMIPNDLFSSDSCIIIPDDNALVSSEDSDEQYNSNHEAIKSSLTTADQQHKHLSEYSVSSDGTNESIEVANYFKGNQSSKNIVNQCVEPVGLPNYL</sequence>
<protein>
    <submittedName>
        <fullName evidence="2">13313_t:CDS:1</fullName>
    </submittedName>
</protein>
<dbReference type="Proteomes" id="UP000789759">
    <property type="component" value="Unassembled WGS sequence"/>
</dbReference>
<evidence type="ECO:0000313" key="2">
    <source>
        <dbReference type="EMBL" id="CAG8632731.1"/>
    </source>
</evidence>
<evidence type="ECO:0000256" key="1">
    <source>
        <dbReference type="PROSITE-ProRule" id="PRU10141"/>
    </source>
</evidence>
<dbReference type="OrthoDB" id="10607167at2759"/>
<keyword evidence="3" id="KW-1185">Reference proteome</keyword>
<dbReference type="GO" id="GO:0005524">
    <property type="term" value="F:ATP binding"/>
    <property type="evidence" value="ECO:0007669"/>
    <property type="project" value="UniProtKB-UniRule"/>
</dbReference>
<feature type="binding site" evidence="1">
    <location>
        <position position="168"/>
    </location>
    <ligand>
        <name>ATP</name>
        <dbReference type="ChEBI" id="CHEBI:30616"/>
    </ligand>
</feature>
<evidence type="ECO:0000313" key="3">
    <source>
        <dbReference type="Proteomes" id="UP000789759"/>
    </source>
</evidence>
<reference evidence="2" key="1">
    <citation type="submission" date="2021-06" db="EMBL/GenBank/DDBJ databases">
        <authorList>
            <person name="Kallberg Y."/>
            <person name="Tangrot J."/>
            <person name="Rosling A."/>
        </authorList>
    </citation>
    <scope>NUCLEOTIDE SEQUENCE</scope>
    <source>
        <strain evidence="2">FL966</strain>
    </source>
</reference>
<comment type="caution">
    <text evidence="2">The sequence shown here is derived from an EMBL/GenBank/DDBJ whole genome shotgun (WGS) entry which is preliminary data.</text>
</comment>
<accession>A0A9N9GXQ4</accession>
<dbReference type="AlphaFoldDB" id="A0A9N9GXQ4"/>
<dbReference type="EMBL" id="CAJVQA010006031">
    <property type="protein sequence ID" value="CAG8632731.1"/>
    <property type="molecule type" value="Genomic_DNA"/>
</dbReference>
<dbReference type="Gene3D" id="3.30.200.20">
    <property type="entry name" value="Phosphorylase Kinase, domain 1"/>
    <property type="match status" value="1"/>
</dbReference>